<feature type="chain" id="PRO_5020952432" evidence="5">
    <location>
        <begin position="22"/>
        <end position="449"/>
    </location>
</feature>
<dbReference type="RefSeq" id="WP_131013718.1">
    <property type="nucleotide sequence ID" value="NZ_SIRE01000008.1"/>
</dbReference>
<dbReference type="Gene3D" id="3.40.190.10">
    <property type="entry name" value="Periplasmic binding protein-like II"/>
    <property type="match status" value="2"/>
</dbReference>
<dbReference type="GO" id="GO:0055052">
    <property type="term" value="C:ATP-binding cassette (ABC) transporter complex, substrate-binding subunit-containing"/>
    <property type="evidence" value="ECO:0007669"/>
    <property type="project" value="TreeGrafter"/>
</dbReference>
<name>A0A4V2J4C1_9BACL</name>
<comment type="similarity">
    <text evidence="1">Belongs to the bacterial solute-binding protein 1 family.</text>
</comment>
<dbReference type="Proteomes" id="UP000293142">
    <property type="component" value="Unassembled WGS sequence"/>
</dbReference>
<dbReference type="PANTHER" id="PTHR30061:SF50">
    <property type="entry name" value="MALTOSE_MALTODEXTRIN-BINDING PERIPLASMIC PROTEIN"/>
    <property type="match status" value="1"/>
</dbReference>
<protein>
    <submittedName>
        <fullName evidence="6">Extracellular solute-binding protein</fullName>
    </submittedName>
</protein>
<dbReference type="OrthoDB" id="9795467at2"/>
<dbReference type="Pfam" id="PF13416">
    <property type="entry name" value="SBP_bac_8"/>
    <property type="match status" value="1"/>
</dbReference>
<evidence type="ECO:0000256" key="2">
    <source>
        <dbReference type="ARBA" id="ARBA00022448"/>
    </source>
</evidence>
<keyword evidence="3 5" id="KW-0732">Signal</keyword>
<dbReference type="AlphaFoldDB" id="A0A4V2J4C1"/>
<dbReference type="EMBL" id="SIRE01000008">
    <property type="protein sequence ID" value="TBL79082.1"/>
    <property type="molecule type" value="Genomic_DNA"/>
</dbReference>
<proteinExistence type="inferred from homology"/>
<evidence type="ECO:0000256" key="1">
    <source>
        <dbReference type="ARBA" id="ARBA00008520"/>
    </source>
</evidence>
<dbReference type="SUPFAM" id="SSF53850">
    <property type="entry name" value="Periplasmic binding protein-like II"/>
    <property type="match status" value="1"/>
</dbReference>
<evidence type="ECO:0000313" key="7">
    <source>
        <dbReference type="Proteomes" id="UP000293142"/>
    </source>
</evidence>
<keyword evidence="7" id="KW-1185">Reference proteome</keyword>
<evidence type="ECO:0000256" key="3">
    <source>
        <dbReference type="ARBA" id="ARBA00022729"/>
    </source>
</evidence>
<feature type="region of interest" description="Disordered" evidence="4">
    <location>
        <begin position="26"/>
        <end position="48"/>
    </location>
</feature>
<dbReference type="InterPro" id="IPR006059">
    <property type="entry name" value="SBP"/>
</dbReference>
<feature type="signal peptide" evidence="5">
    <location>
        <begin position="1"/>
        <end position="21"/>
    </location>
</feature>
<evidence type="ECO:0000313" key="6">
    <source>
        <dbReference type="EMBL" id="TBL79082.1"/>
    </source>
</evidence>
<evidence type="ECO:0000256" key="5">
    <source>
        <dbReference type="SAM" id="SignalP"/>
    </source>
</evidence>
<reference evidence="6 7" key="1">
    <citation type="submission" date="2019-02" db="EMBL/GenBank/DDBJ databases">
        <title>Paenibacillus sp. nov., isolated from surface-sterilized tissue of Thalictrum simplex L.</title>
        <authorList>
            <person name="Tuo L."/>
        </authorList>
    </citation>
    <scope>NUCLEOTIDE SEQUENCE [LARGE SCALE GENOMIC DNA]</scope>
    <source>
        <strain evidence="6 7">N2SHLJ1</strain>
    </source>
</reference>
<gene>
    <name evidence="6" type="ORF">EYB31_12740</name>
</gene>
<dbReference type="PROSITE" id="PS51257">
    <property type="entry name" value="PROKAR_LIPOPROTEIN"/>
    <property type="match status" value="1"/>
</dbReference>
<dbReference type="GO" id="GO:0015768">
    <property type="term" value="P:maltose transport"/>
    <property type="evidence" value="ECO:0007669"/>
    <property type="project" value="TreeGrafter"/>
</dbReference>
<accession>A0A4V2J4C1</accession>
<organism evidence="6 7">
    <name type="scientific">Paenibacillus thalictri</name>
    <dbReference type="NCBI Taxonomy" id="2527873"/>
    <lineage>
        <taxon>Bacteria</taxon>
        <taxon>Bacillati</taxon>
        <taxon>Bacillota</taxon>
        <taxon>Bacilli</taxon>
        <taxon>Bacillales</taxon>
        <taxon>Paenibacillaceae</taxon>
        <taxon>Paenibacillus</taxon>
    </lineage>
</organism>
<dbReference type="PANTHER" id="PTHR30061">
    <property type="entry name" value="MALTOSE-BINDING PERIPLASMIC PROTEIN"/>
    <property type="match status" value="1"/>
</dbReference>
<keyword evidence="2" id="KW-0813">Transport</keyword>
<sequence length="449" mass="48877">MKRKTAIAMISLLVGASGALAGCGSNGGSGGSGTAARPADNAKTEGSAKETKKVDFQWMAHTAYSLQSSDPKRVEYIKASLDAYQKAHPNVTVDSTRTYDGAVSNLMVLASQNRAPDAAMIDAYMLPKFYQYLQPLDEYFQKAGLKMDDFFPFAQNVMKGPDGKIYGIQFTTDTRVLFYRKDLVPNPPKTWDEVLEAGKKLQGQGYDAFLLPGGRAEASTVTVSLPMFMSQGGELINKDGQAAFGEGANKDKMLNVLKFLKTAADSGVTPKRSANIKNEADQNADIATDKVAMFLGGNWQVNQLKDLLGPDKFAKWAIAPMPTFKAGDASVSLSGGWAWGIFTKDKDKQQAAFDFLLQTYMDDKGMANWTNIGGYLPPRKSVYDTPDFKGNELTKPFREIMEKYGKARPASDDYAKISEQLQIAVSSVISGSLQPEEALNNAWKGASQK</sequence>
<evidence type="ECO:0000256" key="4">
    <source>
        <dbReference type="SAM" id="MobiDB-lite"/>
    </source>
</evidence>
<comment type="caution">
    <text evidence="6">The sequence shown here is derived from an EMBL/GenBank/DDBJ whole genome shotgun (WGS) entry which is preliminary data.</text>
</comment>
<dbReference type="GO" id="GO:1901982">
    <property type="term" value="F:maltose binding"/>
    <property type="evidence" value="ECO:0007669"/>
    <property type="project" value="TreeGrafter"/>
</dbReference>
<dbReference type="GO" id="GO:0042956">
    <property type="term" value="P:maltodextrin transmembrane transport"/>
    <property type="evidence" value="ECO:0007669"/>
    <property type="project" value="TreeGrafter"/>
</dbReference>